<dbReference type="PANTHER" id="PTHR45138">
    <property type="entry name" value="REGULATORY COMPONENTS OF SENSORY TRANSDUCTION SYSTEM"/>
    <property type="match status" value="1"/>
</dbReference>
<dbReference type="GO" id="GO:0005886">
    <property type="term" value="C:plasma membrane"/>
    <property type="evidence" value="ECO:0007669"/>
    <property type="project" value="TreeGrafter"/>
</dbReference>
<dbReference type="GO" id="GO:1902201">
    <property type="term" value="P:negative regulation of bacterial-type flagellum-dependent cell motility"/>
    <property type="evidence" value="ECO:0007669"/>
    <property type="project" value="TreeGrafter"/>
</dbReference>
<name>A0A1M6PC23_9FIRM</name>
<organism evidence="3 4">
    <name type="scientific">Geosporobacter subterraneus DSM 17957</name>
    <dbReference type="NCBI Taxonomy" id="1121919"/>
    <lineage>
        <taxon>Bacteria</taxon>
        <taxon>Bacillati</taxon>
        <taxon>Bacillota</taxon>
        <taxon>Clostridia</taxon>
        <taxon>Peptostreptococcales</taxon>
        <taxon>Thermotaleaceae</taxon>
        <taxon>Geosporobacter</taxon>
    </lineage>
</organism>
<dbReference type="Proteomes" id="UP000184536">
    <property type="component" value="Unassembled WGS sequence"/>
</dbReference>
<dbReference type="InterPro" id="IPR029787">
    <property type="entry name" value="Nucleotide_cyclase"/>
</dbReference>
<dbReference type="CDD" id="cd01949">
    <property type="entry name" value="GGDEF"/>
    <property type="match status" value="1"/>
</dbReference>
<dbReference type="SUPFAM" id="SSF55073">
    <property type="entry name" value="Nucleotide cyclase"/>
    <property type="match status" value="1"/>
</dbReference>
<dbReference type="InterPro" id="IPR000160">
    <property type="entry name" value="GGDEF_dom"/>
</dbReference>
<evidence type="ECO:0000256" key="1">
    <source>
        <dbReference type="SAM" id="Phobius"/>
    </source>
</evidence>
<dbReference type="RefSeq" id="WP_110942525.1">
    <property type="nucleotide sequence ID" value="NZ_FQZV01000067.1"/>
</dbReference>
<dbReference type="InterPro" id="IPR043128">
    <property type="entry name" value="Rev_trsase/Diguanyl_cyclase"/>
</dbReference>
<feature type="transmembrane region" description="Helical" evidence="1">
    <location>
        <begin position="158"/>
        <end position="177"/>
    </location>
</feature>
<sequence>MAAIKRRSSILILLGICFIILLSSGGFFTIYLTHTIGPDAEMINQLGIIRGSIQRFVKFELGGHPDNALIDEIDLKINALNSKKMKIHDRHQEIQCYIGDLKQSCLLLKEAAYEYRKDPSLHNRDLLLEKSEVAWQEANSMVLMSQTLSEKKVGRYRISFIFLGVNLSLGFLMIFLIKRYVKDTLEYLVNYDGLTKLYNRRFFNESLHGEILRAERYERGLSVIMFDIDHFKRVNDTYGHDAGDSVLKELSQLIQKNIRKTDILARLGGEEFAVIVPETWAEGALLLAEKLRDAVARYSFKHAGKITISLGITELAEGDTADVIYKRADMALYEAKSKGRNRSEVKYKKQSMEI</sequence>
<dbReference type="NCBIfam" id="TIGR00254">
    <property type="entry name" value="GGDEF"/>
    <property type="match status" value="1"/>
</dbReference>
<dbReference type="STRING" id="1121919.SAMN02745975_03544"/>
<dbReference type="InterPro" id="IPR050469">
    <property type="entry name" value="Diguanylate_Cyclase"/>
</dbReference>
<protein>
    <submittedName>
        <fullName evidence="3">Diguanylate cyclase (GGDEF) domain-containing protein</fullName>
    </submittedName>
</protein>
<dbReference type="Pfam" id="PF00990">
    <property type="entry name" value="GGDEF"/>
    <property type="match status" value="1"/>
</dbReference>
<dbReference type="OrthoDB" id="9804955at2"/>
<dbReference type="GO" id="GO:0043709">
    <property type="term" value="P:cell adhesion involved in single-species biofilm formation"/>
    <property type="evidence" value="ECO:0007669"/>
    <property type="project" value="TreeGrafter"/>
</dbReference>
<accession>A0A1M6PC23</accession>
<dbReference type="SMART" id="SM00267">
    <property type="entry name" value="GGDEF"/>
    <property type="match status" value="1"/>
</dbReference>
<dbReference type="EMBL" id="FQZV01000067">
    <property type="protein sequence ID" value="SHK05495.1"/>
    <property type="molecule type" value="Genomic_DNA"/>
</dbReference>
<evidence type="ECO:0000313" key="4">
    <source>
        <dbReference type="Proteomes" id="UP000184536"/>
    </source>
</evidence>
<reference evidence="4" key="1">
    <citation type="submission" date="2016-11" db="EMBL/GenBank/DDBJ databases">
        <authorList>
            <person name="Varghese N."/>
            <person name="Submissions S."/>
        </authorList>
    </citation>
    <scope>NUCLEOTIDE SEQUENCE [LARGE SCALE GENOMIC DNA]</scope>
    <source>
        <strain evidence="4">DSM 17957</strain>
    </source>
</reference>
<proteinExistence type="predicted"/>
<feature type="transmembrane region" description="Helical" evidence="1">
    <location>
        <begin position="12"/>
        <end position="32"/>
    </location>
</feature>
<dbReference type="AlphaFoldDB" id="A0A1M6PC23"/>
<dbReference type="Gene3D" id="3.30.70.270">
    <property type="match status" value="1"/>
</dbReference>
<evidence type="ECO:0000259" key="2">
    <source>
        <dbReference type="PROSITE" id="PS50887"/>
    </source>
</evidence>
<feature type="domain" description="GGDEF" evidence="2">
    <location>
        <begin position="219"/>
        <end position="348"/>
    </location>
</feature>
<keyword evidence="1" id="KW-0812">Transmembrane</keyword>
<gene>
    <name evidence="3" type="ORF">SAMN02745975_03544</name>
</gene>
<keyword evidence="1" id="KW-0472">Membrane</keyword>
<dbReference type="GO" id="GO:0052621">
    <property type="term" value="F:diguanylate cyclase activity"/>
    <property type="evidence" value="ECO:0007669"/>
    <property type="project" value="TreeGrafter"/>
</dbReference>
<dbReference type="FunFam" id="3.30.70.270:FF:000001">
    <property type="entry name" value="Diguanylate cyclase domain protein"/>
    <property type="match status" value="1"/>
</dbReference>
<keyword evidence="4" id="KW-1185">Reference proteome</keyword>
<dbReference type="PANTHER" id="PTHR45138:SF9">
    <property type="entry name" value="DIGUANYLATE CYCLASE DGCM-RELATED"/>
    <property type="match status" value="1"/>
</dbReference>
<evidence type="ECO:0000313" key="3">
    <source>
        <dbReference type="EMBL" id="SHK05495.1"/>
    </source>
</evidence>
<keyword evidence="1" id="KW-1133">Transmembrane helix</keyword>
<dbReference type="PROSITE" id="PS50887">
    <property type="entry name" value="GGDEF"/>
    <property type="match status" value="1"/>
</dbReference>